<name>A0A523TAU3_UNCAE</name>
<dbReference type="AlphaFoldDB" id="A0A523TAU3"/>
<evidence type="ECO:0000313" key="5">
    <source>
        <dbReference type="Proteomes" id="UP000316517"/>
    </source>
</evidence>
<evidence type="ECO:0000256" key="1">
    <source>
        <dbReference type="ARBA" id="ARBA00023002"/>
    </source>
</evidence>
<evidence type="ECO:0000313" key="4">
    <source>
        <dbReference type="EMBL" id="TET27435.1"/>
    </source>
</evidence>
<gene>
    <name evidence="4" type="ORF">E3J68_04275</name>
</gene>
<evidence type="ECO:0000259" key="3">
    <source>
        <dbReference type="Pfam" id="PF22725"/>
    </source>
</evidence>
<accession>A0A523TAU3</accession>
<reference evidence="4 5" key="1">
    <citation type="submission" date="2019-03" db="EMBL/GenBank/DDBJ databases">
        <title>Metabolic potential of uncultured bacteria and archaea associated with petroleum seepage in deep-sea sediments.</title>
        <authorList>
            <person name="Dong X."/>
            <person name="Hubert C."/>
        </authorList>
    </citation>
    <scope>NUCLEOTIDE SEQUENCE [LARGE SCALE GENOMIC DNA]</scope>
    <source>
        <strain evidence="4">E44_bin3</strain>
    </source>
</reference>
<dbReference type="SUPFAM" id="SSF55347">
    <property type="entry name" value="Glyceraldehyde-3-phosphate dehydrogenase-like, C-terminal domain"/>
    <property type="match status" value="1"/>
</dbReference>
<dbReference type="PANTHER" id="PTHR43818">
    <property type="entry name" value="BCDNA.GH03377"/>
    <property type="match status" value="1"/>
</dbReference>
<dbReference type="Gene3D" id="3.40.50.720">
    <property type="entry name" value="NAD(P)-binding Rossmann-like Domain"/>
    <property type="match status" value="1"/>
</dbReference>
<dbReference type="Gene3D" id="3.30.360.10">
    <property type="entry name" value="Dihydrodipicolinate Reductase, domain 2"/>
    <property type="match status" value="1"/>
</dbReference>
<dbReference type="Pfam" id="PF22725">
    <property type="entry name" value="GFO_IDH_MocA_C3"/>
    <property type="match status" value="1"/>
</dbReference>
<evidence type="ECO:0000259" key="2">
    <source>
        <dbReference type="Pfam" id="PF01408"/>
    </source>
</evidence>
<dbReference type="InterPro" id="IPR000683">
    <property type="entry name" value="Gfo/Idh/MocA-like_OxRdtase_N"/>
</dbReference>
<organism evidence="4 5">
    <name type="scientific">Aerophobetes bacterium</name>
    <dbReference type="NCBI Taxonomy" id="2030807"/>
    <lineage>
        <taxon>Bacteria</taxon>
        <taxon>Candidatus Aerophobota</taxon>
    </lineage>
</organism>
<feature type="domain" description="GFO/IDH/MocA-like oxidoreductase" evidence="3">
    <location>
        <begin position="142"/>
        <end position="288"/>
    </location>
</feature>
<sequence>MAKKINVGMVGYKFMGKAHSRAYRDMARFFKTETVPAMKVICGRTEAAVSEACKKFGWEVYQISWEKLVQREDLDLVDINTSNSTHREIAVAAAKAGKHVLCEKPLATSLAEAEEMLAAVKEAGVKHMICFNYRKVPAIGLAKKLIGEGRLGKIYHFRAQYLQDWIMDREFPLIWKLKKEEAGSGAHGDLNSHTIDLARYLVGDFAKVAGMQETFIKKRLEPEVSEELTAGLTAESRRGQLGEVTVDDATLFLARFKNGALGCFEATRFANGRRNALRFEINGSNGSLLFELENMNELWFYSGKDPQDRQGFRRILATEAAHPYIGAWWPPGHIIGWEHTFIHVVYDFMKALDEDRIPSPNFADGVECQRVLEAVEKSVKEQRWVEVS</sequence>
<dbReference type="GO" id="GO:0000166">
    <property type="term" value="F:nucleotide binding"/>
    <property type="evidence" value="ECO:0007669"/>
    <property type="project" value="InterPro"/>
</dbReference>
<dbReference type="InterPro" id="IPR055170">
    <property type="entry name" value="GFO_IDH_MocA-like_dom"/>
</dbReference>
<dbReference type="InterPro" id="IPR036291">
    <property type="entry name" value="NAD(P)-bd_dom_sf"/>
</dbReference>
<proteinExistence type="predicted"/>
<feature type="domain" description="Gfo/Idh/MocA-like oxidoreductase N-terminal" evidence="2">
    <location>
        <begin position="5"/>
        <end position="128"/>
    </location>
</feature>
<dbReference type="Proteomes" id="UP000316517">
    <property type="component" value="Unassembled WGS sequence"/>
</dbReference>
<dbReference type="InterPro" id="IPR050463">
    <property type="entry name" value="Gfo/Idh/MocA_oxidrdct_glycsds"/>
</dbReference>
<dbReference type="Pfam" id="PF01408">
    <property type="entry name" value="GFO_IDH_MocA"/>
    <property type="match status" value="1"/>
</dbReference>
<dbReference type="PANTHER" id="PTHR43818:SF11">
    <property type="entry name" value="BCDNA.GH03377"/>
    <property type="match status" value="1"/>
</dbReference>
<protein>
    <submittedName>
        <fullName evidence="4">Gfo/Idh/MocA family oxidoreductase</fullName>
    </submittedName>
</protein>
<dbReference type="GO" id="GO:0016491">
    <property type="term" value="F:oxidoreductase activity"/>
    <property type="evidence" value="ECO:0007669"/>
    <property type="project" value="UniProtKB-KW"/>
</dbReference>
<dbReference type="SUPFAM" id="SSF51735">
    <property type="entry name" value="NAD(P)-binding Rossmann-fold domains"/>
    <property type="match status" value="1"/>
</dbReference>
<comment type="caution">
    <text evidence="4">The sequence shown here is derived from an EMBL/GenBank/DDBJ whole genome shotgun (WGS) entry which is preliminary data.</text>
</comment>
<keyword evidence="1" id="KW-0560">Oxidoreductase</keyword>
<dbReference type="EMBL" id="SOJT01000185">
    <property type="protein sequence ID" value="TET27435.1"/>
    <property type="molecule type" value="Genomic_DNA"/>
</dbReference>